<evidence type="ECO:0000256" key="2">
    <source>
        <dbReference type="ARBA" id="ARBA00022801"/>
    </source>
</evidence>
<dbReference type="GO" id="GO:0016020">
    <property type="term" value="C:membrane"/>
    <property type="evidence" value="ECO:0007669"/>
    <property type="project" value="TreeGrafter"/>
</dbReference>
<sequence>SFGSKEPVDPCSPKGYKHSLTIGNITPISFVKTNEQLSIPQASGNFSECRSASLTLLQKGKDECAYDQCYIGSTFIPKLQGNFLATENFFHTSKVTPLSSMLSYCLFIYTIN</sequence>
<dbReference type="Pfam" id="PF01150">
    <property type="entry name" value="GDA1_CD39"/>
    <property type="match status" value="1"/>
</dbReference>
<dbReference type="Gene3D" id="3.30.420.150">
    <property type="entry name" value="Exopolyphosphatase. Domain 2"/>
    <property type="match status" value="1"/>
</dbReference>
<organism evidence="3">
    <name type="scientific">Tanacetum cinerariifolium</name>
    <name type="common">Dalmatian daisy</name>
    <name type="synonym">Chrysanthemum cinerariifolium</name>
    <dbReference type="NCBI Taxonomy" id="118510"/>
    <lineage>
        <taxon>Eukaryota</taxon>
        <taxon>Viridiplantae</taxon>
        <taxon>Streptophyta</taxon>
        <taxon>Embryophyta</taxon>
        <taxon>Tracheophyta</taxon>
        <taxon>Spermatophyta</taxon>
        <taxon>Magnoliopsida</taxon>
        <taxon>eudicotyledons</taxon>
        <taxon>Gunneridae</taxon>
        <taxon>Pentapetalae</taxon>
        <taxon>asterids</taxon>
        <taxon>campanulids</taxon>
        <taxon>Asterales</taxon>
        <taxon>Asteraceae</taxon>
        <taxon>Asteroideae</taxon>
        <taxon>Anthemideae</taxon>
        <taxon>Anthemidinae</taxon>
        <taxon>Tanacetum</taxon>
    </lineage>
</organism>
<dbReference type="EMBL" id="BKCJ011027225">
    <property type="protein sequence ID" value="GFC70058.1"/>
    <property type="molecule type" value="Genomic_DNA"/>
</dbReference>
<name>A0A699QIS2_TANCI</name>
<accession>A0A699QIS2</accession>
<feature type="non-terminal residue" evidence="3">
    <location>
        <position position="1"/>
    </location>
</feature>
<dbReference type="InterPro" id="IPR000407">
    <property type="entry name" value="GDA1_CD39_NTPase"/>
</dbReference>
<protein>
    <submittedName>
        <fullName evidence="3">Probable apyrase 6</fullName>
    </submittedName>
</protein>
<evidence type="ECO:0000256" key="1">
    <source>
        <dbReference type="ARBA" id="ARBA00009283"/>
    </source>
</evidence>
<dbReference type="PANTHER" id="PTHR11782">
    <property type="entry name" value="ADENOSINE/GUANOSINE DIPHOSPHATASE"/>
    <property type="match status" value="1"/>
</dbReference>
<comment type="caution">
    <text evidence="3">The sequence shown here is derived from an EMBL/GenBank/DDBJ whole genome shotgun (WGS) entry which is preliminary data.</text>
</comment>
<dbReference type="GO" id="GO:0017110">
    <property type="term" value="F:nucleoside diphosphate phosphatase activity"/>
    <property type="evidence" value="ECO:0007669"/>
    <property type="project" value="TreeGrafter"/>
</dbReference>
<dbReference type="GO" id="GO:0009134">
    <property type="term" value="P:nucleoside diphosphate catabolic process"/>
    <property type="evidence" value="ECO:0007669"/>
    <property type="project" value="TreeGrafter"/>
</dbReference>
<keyword evidence="2" id="KW-0378">Hydrolase</keyword>
<gene>
    <name evidence="3" type="ORF">Tci_842028</name>
</gene>
<proteinExistence type="inferred from homology"/>
<dbReference type="PANTHER" id="PTHR11782:SF3">
    <property type="entry name" value="APYRASE 6-RELATED"/>
    <property type="match status" value="1"/>
</dbReference>
<reference evidence="3" key="1">
    <citation type="journal article" date="2019" name="Sci. Rep.">
        <title>Draft genome of Tanacetum cinerariifolium, the natural source of mosquito coil.</title>
        <authorList>
            <person name="Yamashiro T."/>
            <person name="Shiraishi A."/>
            <person name="Satake H."/>
            <person name="Nakayama K."/>
        </authorList>
    </citation>
    <scope>NUCLEOTIDE SEQUENCE</scope>
</reference>
<evidence type="ECO:0000313" key="3">
    <source>
        <dbReference type="EMBL" id="GFC70058.1"/>
    </source>
</evidence>
<dbReference type="AlphaFoldDB" id="A0A699QIS2"/>
<comment type="similarity">
    <text evidence="1">Belongs to the GDA1/CD39 NTPase family.</text>
</comment>